<evidence type="ECO:0000313" key="5">
    <source>
        <dbReference type="Proteomes" id="UP001415857"/>
    </source>
</evidence>
<dbReference type="PANTHER" id="PTHR43939:SF50">
    <property type="entry name" value="NUCLEOPORIN"/>
    <property type="match status" value="1"/>
</dbReference>
<gene>
    <name evidence="4" type="ORF">L1049_018024</name>
</gene>
<keyword evidence="3" id="KW-1133">Transmembrane helix</keyword>
<keyword evidence="1" id="KW-0175">Coiled coil</keyword>
<proteinExistence type="predicted"/>
<feature type="region of interest" description="Disordered" evidence="2">
    <location>
        <begin position="850"/>
        <end position="875"/>
    </location>
</feature>
<feature type="coiled-coil region" evidence="1">
    <location>
        <begin position="657"/>
        <end position="691"/>
    </location>
</feature>
<feature type="coiled-coil region" evidence="1">
    <location>
        <begin position="538"/>
        <end position="572"/>
    </location>
</feature>
<evidence type="ECO:0000313" key="4">
    <source>
        <dbReference type="EMBL" id="KAK9273217.1"/>
    </source>
</evidence>
<feature type="coiled-coil region" evidence="1">
    <location>
        <begin position="1198"/>
        <end position="1225"/>
    </location>
</feature>
<reference evidence="4 5" key="1">
    <citation type="journal article" date="2024" name="Plant J.">
        <title>Genome sequences and population genomics reveal climatic adaptation and genomic divergence between two closely related sweetgum species.</title>
        <authorList>
            <person name="Xu W.Q."/>
            <person name="Ren C.Q."/>
            <person name="Zhang X.Y."/>
            <person name="Comes H.P."/>
            <person name="Liu X.H."/>
            <person name="Li Y.G."/>
            <person name="Kettle C.J."/>
            <person name="Jalonen R."/>
            <person name="Gaisberger H."/>
            <person name="Ma Y.Z."/>
            <person name="Qiu Y.X."/>
        </authorList>
    </citation>
    <scope>NUCLEOTIDE SEQUENCE [LARGE SCALE GENOMIC DNA]</scope>
    <source>
        <strain evidence="4">Hangzhou</strain>
    </source>
</reference>
<organism evidence="4 5">
    <name type="scientific">Liquidambar formosana</name>
    <name type="common">Formosan gum</name>
    <dbReference type="NCBI Taxonomy" id="63359"/>
    <lineage>
        <taxon>Eukaryota</taxon>
        <taxon>Viridiplantae</taxon>
        <taxon>Streptophyta</taxon>
        <taxon>Embryophyta</taxon>
        <taxon>Tracheophyta</taxon>
        <taxon>Spermatophyta</taxon>
        <taxon>Magnoliopsida</taxon>
        <taxon>eudicotyledons</taxon>
        <taxon>Gunneridae</taxon>
        <taxon>Pentapetalae</taxon>
        <taxon>Saxifragales</taxon>
        <taxon>Altingiaceae</taxon>
        <taxon>Liquidambar</taxon>
    </lineage>
</organism>
<comment type="caution">
    <text evidence="4">The sequence shown here is derived from an EMBL/GenBank/DDBJ whole genome shotgun (WGS) entry which is preliminary data.</text>
</comment>
<feature type="coiled-coil region" evidence="1">
    <location>
        <begin position="1875"/>
        <end position="1986"/>
    </location>
</feature>
<dbReference type="EMBL" id="JBBPBK010000012">
    <property type="protein sequence ID" value="KAK9273217.1"/>
    <property type="molecule type" value="Genomic_DNA"/>
</dbReference>
<keyword evidence="3" id="KW-0812">Transmembrane</keyword>
<evidence type="ECO:0000256" key="1">
    <source>
        <dbReference type="SAM" id="Coils"/>
    </source>
</evidence>
<feature type="coiled-coil region" evidence="1">
    <location>
        <begin position="1735"/>
        <end position="1783"/>
    </location>
</feature>
<feature type="coiled-coil region" evidence="1">
    <location>
        <begin position="2447"/>
        <end position="2540"/>
    </location>
</feature>
<feature type="region of interest" description="Disordered" evidence="2">
    <location>
        <begin position="1"/>
        <end position="76"/>
    </location>
</feature>
<feature type="coiled-coil region" evidence="1">
    <location>
        <begin position="755"/>
        <end position="817"/>
    </location>
</feature>
<evidence type="ECO:0000256" key="3">
    <source>
        <dbReference type="SAM" id="Phobius"/>
    </source>
</evidence>
<protein>
    <submittedName>
        <fullName evidence="4">Uncharacterized protein</fullName>
    </submittedName>
</protein>
<dbReference type="Proteomes" id="UP001415857">
    <property type="component" value="Unassembled WGS sequence"/>
</dbReference>
<feature type="transmembrane region" description="Helical" evidence="3">
    <location>
        <begin position="2812"/>
        <end position="2832"/>
    </location>
</feature>
<accession>A0AAP0NKE3</accession>
<name>A0AAP0NKE3_LIQFO</name>
<feature type="coiled-coil region" evidence="1">
    <location>
        <begin position="1394"/>
        <end position="1505"/>
    </location>
</feature>
<keyword evidence="3" id="KW-0472">Membrane</keyword>
<evidence type="ECO:0000256" key="2">
    <source>
        <dbReference type="SAM" id="MobiDB-lite"/>
    </source>
</evidence>
<keyword evidence="5" id="KW-1185">Reference proteome</keyword>
<feature type="coiled-coil region" evidence="1">
    <location>
        <begin position="2071"/>
        <end position="2119"/>
    </location>
</feature>
<feature type="compositionally biased region" description="Polar residues" evidence="2">
    <location>
        <begin position="850"/>
        <end position="862"/>
    </location>
</feature>
<sequence length="2833" mass="317204">MDKNKNRTDLLAAGRKKLQQFRQKKDNKGSSSHGKSSKKSGKSEQHEADADAASAADNPTASPHVPEGDVGFIDSSMSHSVKDTVAPDIDVLTIDRLSVPVPPETGVGEIRLAYDTKLPPEDSGAGEAGLALSVGKDRDVDSSGPNGGESIQTVQSEVARVTSFGTLDIPVSEGDSIHANMSVPVDLSAPIAAVDSVEGDVVAVETESTNTEEERELLPSQQHFPDTSLIHAREDQVTDVGTMQEADCLGSKQLDRSGGIELEEDGRLALSQLAESAETLAGAVSRASTMQESTWEAERTGGADDVSASAVAGNKSEAFSGAPKIDGFSAVSPEVTDHQREDVMKSSSNEEKTEILSISGEFGSYQVVEIQADTTDRTYYEGSKQNHLPDGSFISEGENCMKPLGTKMVNLFGGWTVSPGEDVSSISLSQLAEVVKGLDEDEFRFLLKSSGSASKAGLGDTGSLIVPEYGFADVLETFKEQLYLTNVAKDFFHLQLTEQSNLQTEFDHQRHQLDDEISMLSASLNEVHERNKSLAGKLAQCQSELQAVSSGREELQNQFHAAKAEVEEFSSKAFEFQVKLERSQGDLSSLSLELADCKDLVVALQVENANLSGSLTSVTEERKKLQGEKEYFVCYNEKLSSELAELKGLVSVVQVENANLGEIIASVTEERKNLEEEKEYFVHENEKLSTELANCKGLVAAVQVENTNLSGNLASVIEERKKLEEGKEYFIREHEKLLSELTECKGLVADVQVEKANLSGSLASVTEERKKLEEEKEYLANENEGLTSELRVHRELLSIADAEKLQLEADLRELNLRFEQPTEENVFINSSLDIHRAKITEINNRQIQLSSQSREANNQFESTDVPGSGCENDSHKAPWKIDDEVSSPVLEKPLSDGIAGGLPLKHPERDVYDDSFGFVVLKGHLEEVEKIMQKLEKAIEGMHSHSTSRSGGKVAAPAVSKLIQAFESKTNLDDHEIEEKPLSEDRSFADPFMLSKEQIGSLRRMLKELGLDAENASQLFSGERDGRKLANVEFGELKVQYEAMEEHTNNLESMNIQLEVQYEAIKQHVCLIQARNSELEILYEALKQHDIDLHAENIELGKKLSDFQSRIGELQSQLFEMQQSSNEMASSICGQIENLEKEAAEKALELDQEWNSAVAQIVEAVGKLDAFIGRIFTNSISTGTHIDSDVANRVASSVNAATKVIEDLQEKLEFFRADHEAISSLYKDMNEKFDDLHGKNELAIGTLRKIYADLRKLVNDSCGYVEESEINSQNEEFLEPSHFCNYETLIEQLGNFLGERLLLESENNKLNLDLMSRKSDMEELNKRCLDWNAILKLVDDVEGAVKLEDVKIDSDTPPVSRLEYFVSFLLQKYKEADEQVNLSREEFGSKVMELSELQEKIHQLNSLNLQRENEVISLKESLSKAEEALVAVRSELQEKLTELEQSEQRVSSVREKLSIAVAKGKGLIVQRDSLKQSFAEASNELERCSQELQLKDARLREVEAKVKTYSEAGERVEALESELSYIRNSATALRESFLLKDSVLQRIEEILEDLELPEHFHSRDIIEKVDWLARSVTGNSLPLTDWDQKSSVEGGSYSDAGFVVMDAWKEDMQPNSNPSDDLRRKYDEIQSKFYGLAEQNEMLEQSLMERNNLVQRWEQVLDKINMPTQLRSAEPEDRIEWLGSALSEAHHHVHSLQQKIDSLETYCASVTSDLEDSQRRLSDVEVALQMVVHEKERLSESLEILAHDHEKLSERAVQFEVENDKLQNEITSLQGKLVEKISNEEHSHRIEAEIRRLQDLASDALQDPGTIDLVSGGSSIECLEGLLRKLIETHASLSLGKPVLGDAVGEHLTEKADAALDEPRNRDIQDAEEPVVVLKKELEEALGDLMHVKEERDSYMDKHQSLVCEVEALNRKREELQEHLNLEEQKSVSLREKLNVAVRKGKSLVQQRDSLKQTIEEMSIEVEHLKSEINLRENALTGYEQRIKDLSTYQERVVALESESLFLRNRLTETEHYLQEKAHALSMILRTLGDIDVGGEFSISDPVEKLEQIGKLCRDLHAAVASSEQESRKSKRAAELLLAELNEVQERNDGLQEELAKAGSELLELSKERDMAEAAKLEALSCLEKSSTVDSEKRKNQYAEFMALQSGVDELRTGFFDINNLLADVFSKDLEFLHNLEDGLESCLKRSDATNVVGMPFISAQGGITSDSENKQKVLVRDFWSDSKMQDHFNENAEIEVCSFVGNLLQEFTTEIGALKEKLHKHSISLHEEASSLYKVMEIVHREMASQNESFESMKRDIFRLELIKEEKDKEIVVLRGNIALLYEACTSSITEIENRKAHLGENNVAAGDPGTNLKFVTSAGQSLLSSEEHVQTMADSLFMAVKDFASIQANIIEASQMEMKNTVVNLQKELQEKDIQKNRICMELVSQIKEAEAAATTSSLDLQSAKTQVHNLEEEQNLLQQRVKELQDGETISMELQERIKTLTDVLAAKDQEIESLMQALDEEETQMEDLTNKIEELEKIVHQKNLDLENLEASRSKALKKLSITVSKFDELHHLSASLLGEVEKLQSQLQDRDAEISFLRQEVTRCTNDVLVASQTSSKRNSDEIHELLTWLDMMISQVRVHDVHLDDQKRSQVHEYKEILQKQITSIISELEDLRVAAQSGDALLQVERSRVEELIRKGETLENSLYEKESQLKLLQGVGDSRQASSTTSEILEVEPVMNKRTVPGTSIAPQVRSLRKVNNDQVAIAIDMDHGSSRLEDEDDDKVHGFKSLTTSRIVPRFTRPVTNMIDGLWVSCDRALMRQPALRLGIIIYWAILHALLANFVV</sequence>
<dbReference type="PANTHER" id="PTHR43939">
    <property type="entry name" value="COILED-COIL DOMAIN-CONTAINING PROTEIN 158"/>
    <property type="match status" value="1"/>
</dbReference>